<evidence type="ECO:0000313" key="1">
    <source>
        <dbReference type="EMBL" id="KAK1424508.1"/>
    </source>
</evidence>
<protein>
    <submittedName>
        <fullName evidence="1">Uncharacterized protein</fullName>
    </submittedName>
</protein>
<dbReference type="Proteomes" id="UP001229421">
    <property type="component" value="Unassembled WGS sequence"/>
</dbReference>
<gene>
    <name evidence="1" type="ORF">QVD17_19838</name>
</gene>
<organism evidence="1 2">
    <name type="scientific">Tagetes erecta</name>
    <name type="common">African marigold</name>
    <dbReference type="NCBI Taxonomy" id="13708"/>
    <lineage>
        <taxon>Eukaryota</taxon>
        <taxon>Viridiplantae</taxon>
        <taxon>Streptophyta</taxon>
        <taxon>Embryophyta</taxon>
        <taxon>Tracheophyta</taxon>
        <taxon>Spermatophyta</taxon>
        <taxon>Magnoliopsida</taxon>
        <taxon>eudicotyledons</taxon>
        <taxon>Gunneridae</taxon>
        <taxon>Pentapetalae</taxon>
        <taxon>asterids</taxon>
        <taxon>campanulids</taxon>
        <taxon>Asterales</taxon>
        <taxon>Asteraceae</taxon>
        <taxon>Asteroideae</taxon>
        <taxon>Heliantheae alliance</taxon>
        <taxon>Tageteae</taxon>
        <taxon>Tagetes</taxon>
    </lineage>
</organism>
<sequence length="304" mass="33573">MIIPATTYNLVTISPARVSYSQSQAHKEAASGNRVALKALQNCLVPCVSSSIDINIGESTCLKAMGQEMGMLTESSNEKQPLSDVKKENFEANRQSLQLTNRLFVDFMVIMSSSIKKYNVFLRVIVSKQVVHLFSDGVVVRKVNGEIGIRAITIAVHYFVMVDSYARYDILAITIAVHYFVMVDSYARYDILAITIAVHYFVMVDSYARYDILGSWDDSSIDVFFNVDSTQEFGVGTLAGGRYTNPDVIAAVVLDTGTNAEGANAIPKWQGLLLKLGEMVSKFSYFTRIDLGAILFLTGQACIF</sequence>
<proteinExistence type="predicted"/>
<reference evidence="1" key="1">
    <citation type="journal article" date="2023" name="bioRxiv">
        <title>Improved chromosome-level genome assembly for marigold (Tagetes erecta).</title>
        <authorList>
            <person name="Jiang F."/>
            <person name="Yuan L."/>
            <person name="Wang S."/>
            <person name="Wang H."/>
            <person name="Xu D."/>
            <person name="Wang A."/>
            <person name="Fan W."/>
        </authorList>
    </citation>
    <scope>NUCLEOTIDE SEQUENCE</scope>
    <source>
        <strain evidence="1">WSJ</strain>
        <tissue evidence="1">Leaf</tissue>
    </source>
</reference>
<keyword evidence="2" id="KW-1185">Reference proteome</keyword>
<comment type="caution">
    <text evidence="1">The sequence shown here is derived from an EMBL/GenBank/DDBJ whole genome shotgun (WGS) entry which is preliminary data.</text>
</comment>
<name>A0AAD8KN16_TARER</name>
<accession>A0AAD8KN16</accession>
<evidence type="ECO:0000313" key="2">
    <source>
        <dbReference type="Proteomes" id="UP001229421"/>
    </source>
</evidence>
<dbReference type="AlphaFoldDB" id="A0AAD8KN16"/>
<dbReference type="EMBL" id="JAUHHV010000005">
    <property type="protein sequence ID" value="KAK1424508.1"/>
    <property type="molecule type" value="Genomic_DNA"/>
</dbReference>